<protein>
    <recommendedName>
        <fullName evidence="3">Acetyltransferase (GNAT) family protein</fullName>
    </recommendedName>
</protein>
<reference evidence="1 2" key="1">
    <citation type="submission" date="2018-06" db="EMBL/GenBank/DDBJ databases">
        <title>Genomic Encyclopedia of Type Strains, Phase IV (KMG-IV): sequencing the most valuable type-strain genomes for metagenomic binning, comparative biology and taxonomic classification.</title>
        <authorList>
            <person name="Goeker M."/>
        </authorList>
    </citation>
    <scope>NUCLEOTIDE SEQUENCE [LARGE SCALE GENOMIC DNA]</scope>
    <source>
        <strain evidence="1 2">DSM 15140</strain>
    </source>
</reference>
<comment type="caution">
    <text evidence="1">The sequence shown here is derived from an EMBL/GenBank/DDBJ whole genome shotgun (WGS) entry which is preliminary data.</text>
</comment>
<proteinExistence type="predicted"/>
<sequence length="50" mass="5988">MKVNEKRFDIRNLRYIIRSANENDAKTLSEIRGQIDGETEIWIEKKARHT</sequence>
<keyword evidence="2" id="KW-1185">Reference proteome</keyword>
<dbReference type="RefSeq" id="WP_245911320.1">
    <property type="nucleotide sequence ID" value="NZ_BAABQN010000011.1"/>
</dbReference>
<accession>A0A366EE71</accession>
<organism evidence="1 2">
    <name type="scientific">Paraliobacillus ryukyuensis</name>
    <dbReference type="NCBI Taxonomy" id="200904"/>
    <lineage>
        <taxon>Bacteria</taxon>
        <taxon>Bacillati</taxon>
        <taxon>Bacillota</taxon>
        <taxon>Bacilli</taxon>
        <taxon>Bacillales</taxon>
        <taxon>Bacillaceae</taxon>
        <taxon>Paraliobacillus</taxon>
    </lineage>
</organism>
<evidence type="ECO:0008006" key="3">
    <source>
        <dbReference type="Google" id="ProtNLM"/>
    </source>
</evidence>
<dbReference type="EMBL" id="QNRI01000003">
    <property type="protein sequence ID" value="RBO99774.1"/>
    <property type="molecule type" value="Genomic_DNA"/>
</dbReference>
<name>A0A366EE71_9BACI</name>
<evidence type="ECO:0000313" key="1">
    <source>
        <dbReference type="EMBL" id="RBO99774.1"/>
    </source>
</evidence>
<gene>
    <name evidence="1" type="ORF">DES48_103100</name>
</gene>
<evidence type="ECO:0000313" key="2">
    <source>
        <dbReference type="Proteomes" id="UP000252254"/>
    </source>
</evidence>
<dbReference type="AlphaFoldDB" id="A0A366EE71"/>
<dbReference type="Proteomes" id="UP000252254">
    <property type="component" value="Unassembled WGS sequence"/>
</dbReference>